<dbReference type="EMBL" id="CADCWF010000351">
    <property type="protein sequence ID" value="CAA9582052.1"/>
    <property type="molecule type" value="Genomic_DNA"/>
</dbReference>
<proteinExistence type="inferred from homology"/>
<evidence type="ECO:0000256" key="3">
    <source>
        <dbReference type="ARBA" id="ARBA00022723"/>
    </source>
</evidence>
<dbReference type="AlphaFoldDB" id="A0A6J4VQA8"/>
<keyword evidence="8" id="KW-0472">Membrane</keyword>
<keyword evidence="7" id="KW-0690">Ribosome biogenesis</keyword>
<evidence type="ECO:0000256" key="4">
    <source>
        <dbReference type="ARBA" id="ARBA00022759"/>
    </source>
</evidence>
<name>A0A6J4VQA8_9BACT</name>
<dbReference type="Pfam" id="PF02130">
    <property type="entry name" value="YbeY"/>
    <property type="match status" value="1"/>
</dbReference>
<keyword evidence="6 7" id="KW-0862">Zinc</keyword>
<evidence type="ECO:0000256" key="8">
    <source>
        <dbReference type="SAM" id="Phobius"/>
    </source>
</evidence>
<dbReference type="GO" id="GO:0005737">
    <property type="term" value="C:cytoplasm"/>
    <property type="evidence" value="ECO:0007669"/>
    <property type="project" value="UniProtKB-SubCell"/>
</dbReference>
<keyword evidence="7" id="KW-0698">rRNA processing</keyword>
<dbReference type="InterPro" id="IPR023091">
    <property type="entry name" value="MetalPrtase_cat_dom_sf_prd"/>
</dbReference>
<comment type="similarity">
    <text evidence="1 7">Belongs to the endoribonuclease YbeY family.</text>
</comment>
<reference evidence="9" key="1">
    <citation type="submission" date="2020-02" db="EMBL/GenBank/DDBJ databases">
        <authorList>
            <person name="Meier V. D."/>
        </authorList>
    </citation>
    <scope>NUCLEOTIDE SEQUENCE</scope>
    <source>
        <strain evidence="9">AVDCRST_MAG59</strain>
    </source>
</reference>
<sequence length="163" mass="17641">MGLRSDDNSLALDLDVLVEAAVPSGIDRTRLASLARFVLITEGAAGSWVVAVALIDDRRIRMLHREFMDIDEATDVMTFPLDAESGTFGGDIVISVERAAEQGPDFGLSPADEVEFLLVHGLLHLCGWDDAAPADRVRMLERQTELVAAFESGRTRSVEASGN</sequence>
<evidence type="ECO:0000256" key="5">
    <source>
        <dbReference type="ARBA" id="ARBA00022801"/>
    </source>
</evidence>
<feature type="binding site" evidence="7">
    <location>
        <position position="130"/>
    </location>
    <ligand>
        <name>Zn(2+)</name>
        <dbReference type="ChEBI" id="CHEBI:29105"/>
        <note>catalytic</note>
    </ligand>
</feature>
<evidence type="ECO:0000256" key="6">
    <source>
        <dbReference type="ARBA" id="ARBA00022833"/>
    </source>
</evidence>
<evidence type="ECO:0000256" key="2">
    <source>
        <dbReference type="ARBA" id="ARBA00022722"/>
    </source>
</evidence>
<dbReference type="HAMAP" id="MF_00009">
    <property type="entry name" value="Endoribonucl_YbeY"/>
    <property type="match status" value="1"/>
</dbReference>
<comment type="function">
    <text evidence="7">Single strand-specific metallo-endoribonuclease involved in late-stage 70S ribosome quality control and in maturation of the 3' terminus of the 16S rRNA.</text>
</comment>
<feature type="binding site" evidence="7">
    <location>
        <position position="124"/>
    </location>
    <ligand>
        <name>Zn(2+)</name>
        <dbReference type="ChEBI" id="CHEBI:29105"/>
        <note>catalytic</note>
    </ligand>
</feature>
<comment type="subcellular location">
    <subcellularLocation>
        <location evidence="7">Cytoplasm</location>
    </subcellularLocation>
</comment>
<dbReference type="GO" id="GO:0004521">
    <property type="term" value="F:RNA endonuclease activity"/>
    <property type="evidence" value="ECO:0007669"/>
    <property type="project" value="UniProtKB-UniRule"/>
</dbReference>
<dbReference type="PANTHER" id="PTHR46986:SF1">
    <property type="entry name" value="ENDORIBONUCLEASE YBEY, CHLOROPLASTIC"/>
    <property type="match status" value="1"/>
</dbReference>
<keyword evidence="2 7" id="KW-0540">Nuclease</keyword>
<organism evidence="9">
    <name type="scientific">uncultured Thermomicrobiales bacterium</name>
    <dbReference type="NCBI Taxonomy" id="1645740"/>
    <lineage>
        <taxon>Bacteria</taxon>
        <taxon>Pseudomonadati</taxon>
        <taxon>Thermomicrobiota</taxon>
        <taxon>Thermomicrobia</taxon>
        <taxon>Thermomicrobiales</taxon>
        <taxon>environmental samples</taxon>
    </lineage>
</organism>
<protein>
    <recommendedName>
        <fullName evidence="7">Endoribonuclease YbeY</fullName>
        <ecNumber evidence="7">3.1.-.-</ecNumber>
    </recommendedName>
</protein>
<feature type="binding site" evidence="7">
    <location>
        <position position="120"/>
    </location>
    <ligand>
        <name>Zn(2+)</name>
        <dbReference type="ChEBI" id="CHEBI:29105"/>
        <note>catalytic</note>
    </ligand>
</feature>
<keyword evidence="8" id="KW-0812">Transmembrane</keyword>
<keyword evidence="4 7" id="KW-0255">Endonuclease</keyword>
<evidence type="ECO:0000256" key="7">
    <source>
        <dbReference type="HAMAP-Rule" id="MF_00009"/>
    </source>
</evidence>
<evidence type="ECO:0000256" key="1">
    <source>
        <dbReference type="ARBA" id="ARBA00010875"/>
    </source>
</evidence>
<evidence type="ECO:0000313" key="9">
    <source>
        <dbReference type="EMBL" id="CAA9582052.1"/>
    </source>
</evidence>
<accession>A0A6J4VQA8</accession>
<keyword evidence="5 7" id="KW-0378">Hydrolase</keyword>
<keyword evidence="7" id="KW-0963">Cytoplasm</keyword>
<keyword evidence="8" id="KW-1133">Transmembrane helix</keyword>
<dbReference type="SUPFAM" id="SSF55486">
    <property type="entry name" value="Metalloproteases ('zincins'), catalytic domain"/>
    <property type="match status" value="1"/>
</dbReference>
<dbReference type="NCBIfam" id="TIGR00043">
    <property type="entry name" value="rRNA maturation RNase YbeY"/>
    <property type="match status" value="1"/>
</dbReference>
<dbReference type="Gene3D" id="3.40.390.30">
    <property type="entry name" value="Metalloproteases ('zincins'), catalytic domain"/>
    <property type="match status" value="1"/>
</dbReference>
<dbReference type="EC" id="3.1.-.-" evidence="7"/>
<gene>
    <name evidence="7" type="primary">ybeY</name>
    <name evidence="9" type="ORF">AVDCRST_MAG59-4924</name>
</gene>
<dbReference type="InterPro" id="IPR002036">
    <property type="entry name" value="YbeY"/>
</dbReference>
<dbReference type="PANTHER" id="PTHR46986">
    <property type="entry name" value="ENDORIBONUCLEASE YBEY, CHLOROPLASTIC"/>
    <property type="match status" value="1"/>
</dbReference>
<comment type="cofactor">
    <cofactor evidence="7">
        <name>Zn(2+)</name>
        <dbReference type="ChEBI" id="CHEBI:29105"/>
    </cofactor>
    <text evidence="7">Binds 1 zinc ion.</text>
</comment>
<dbReference type="GO" id="GO:0006364">
    <property type="term" value="P:rRNA processing"/>
    <property type="evidence" value="ECO:0007669"/>
    <property type="project" value="UniProtKB-UniRule"/>
</dbReference>
<keyword evidence="3 7" id="KW-0479">Metal-binding</keyword>
<dbReference type="GO" id="GO:0004222">
    <property type="term" value="F:metalloendopeptidase activity"/>
    <property type="evidence" value="ECO:0007669"/>
    <property type="project" value="InterPro"/>
</dbReference>
<dbReference type="GO" id="GO:0008270">
    <property type="term" value="F:zinc ion binding"/>
    <property type="evidence" value="ECO:0007669"/>
    <property type="project" value="UniProtKB-UniRule"/>
</dbReference>
<feature type="transmembrane region" description="Helical" evidence="8">
    <location>
        <begin position="34"/>
        <end position="55"/>
    </location>
</feature>